<evidence type="ECO:0000313" key="2">
    <source>
        <dbReference type="Proteomes" id="UP001519460"/>
    </source>
</evidence>
<organism evidence="1 2">
    <name type="scientific">Batillaria attramentaria</name>
    <dbReference type="NCBI Taxonomy" id="370345"/>
    <lineage>
        <taxon>Eukaryota</taxon>
        <taxon>Metazoa</taxon>
        <taxon>Spiralia</taxon>
        <taxon>Lophotrochozoa</taxon>
        <taxon>Mollusca</taxon>
        <taxon>Gastropoda</taxon>
        <taxon>Caenogastropoda</taxon>
        <taxon>Sorbeoconcha</taxon>
        <taxon>Cerithioidea</taxon>
        <taxon>Batillariidae</taxon>
        <taxon>Batillaria</taxon>
    </lineage>
</organism>
<evidence type="ECO:0000313" key="1">
    <source>
        <dbReference type="EMBL" id="KAK7499495.1"/>
    </source>
</evidence>
<dbReference type="AlphaFoldDB" id="A0ABD0LJ63"/>
<comment type="caution">
    <text evidence="1">The sequence shown here is derived from an EMBL/GenBank/DDBJ whole genome shotgun (WGS) entry which is preliminary data.</text>
</comment>
<gene>
    <name evidence="1" type="ORF">BaRGS_00009147</name>
</gene>
<protein>
    <submittedName>
        <fullName evidence="1">Uncharacterized protein</fullName>
    </submittedName>
</protein>
<dbReference type="EMBL" id="JACVVK020000043">
    <property type="protein sequence ID" value="KAK7499495.1"/>
    <property type="molecule type" value="Genomic_DNA"/>
</dbReference>
<proteinExistence type="predicted"/>
<accession>A0ABD0LJ63</accession>
<name>A0ABD0LJ63_9CAEN</name>
<reference evidence="1 2" key="1">
    <citation type="journal article" date="2023" name="Sci. Data">
        <title>Genome assembly of the Korean intertidal mud-creeper Batillaria attramentaria.</title>
        <authorList>
            <person name="Patra A.K."/>
            <person name="Ho P.T."/>
            <person name="Jun S."/>
            <person name="Lee S.J."/>
            <person name="Kim Y."/>
            <person name="Won Y.J."/>
        </authorList>
    </citation>
    <scope>NUCLEOTIDE SEQUENCE [LARGE SCALE GENOMIC DNA]</scope>
    <source>
        <strain evidence="1">Wonlab-2016</strain>
    </source>
</reference>
<keyword evidence="2" id="KW-1185">Reference proteome</keyword>
<sequence>MKVRRTLEAALPFSVILVVDEKFQLFFKCLDKVWLTRKLRSKRLTRADSIVMPVAGVGVKTSLLHPHGHLTRSKPCSCQAEG</sequence>
<dbReference type="Proteomes" id="UP001519460">
    <property type="component" value="Unassembled WGS sequence"/>
</dbReference>